<dbReference type="EMBL" id="BMNH01000050">
    <property type="protein sequence ID" value="GGO83263.1"/>
    <property type="molecule type" value="Genomic_DNA"/>
</dbReference>
<reference evidence="2" key="1">
    <citation type="journal article" date="2014" name="Int. J. Syst. Evol. Microbiol.">
        <title>Complete genome sequence of Corynebacterium casei LMG S-19264T (=DSM 44701T), isolated from a smear-ripened cheese.</title>
        <authorList>
            <consortium name="US DOE Joint Genome Institute (JGI-PGF)"/>
            <person name="Walter F."/>
            <person name="Albersmeier A."/>
            <person name="Kalinowski J."/>
            <person name="Ruckert C."/>
        </authorList>
    </citation>
    <scope>NUCLEOTIDE SEQUENCE</scope>
    <source>
        <strain evidence="2">CGMCC 4.7368</strain>
    </source>
</reference>
<comment type="caution">
    <text evidence="2">The sequence shown here is derived from an EMBL/GenBank/DDBJ whole genome shotgun (WGS) entry which is preliminary data.</text>
</comment>
<dbReference type="RefSeq" id="WP_189129125.1">
    <property type="nucleotide sequence ID" value="NZ_BMNH01000050.1"/>
</dbReference>
<dbReference type="AlphaFoldDB" id="A0A918DUR1"/>
<sequence>MFWINMIVAALLALIGLVLVVIETRRNTCRTTVHLRWVTGICLLTLAAVAIRWHLSTPVEYVVDPTPRPGDPIPGSSD</sequence>
<feature type="transmembrane region" description="Helical" evidence="1">
    <location>
        <begin position="6"/>
        <end position="22"/>
    </location>
</feature>
<organism evidence="2 3">
    <name type="scientific">Nonomuraea cavernae</name>
    <dbReference type="NCBI Taxonomy" id="2045107"/>
    <lineage>
        <taxon>Bacteria</taxon>
        <taxon>Bacillati</taxon>
        <taxon>Actinomycetota</taxon>
        <taxon>Actinomycetes</taxon>
        <taxon>Streptosporangiales</taxon>
        <taxon>Streptosporangiaceae</taxon>
        <taxon>Nonomuraea</taxon>
    </lineage>
</organism>
<keyword evidence="1" id="KW-1133">Transmembrane helix</keyword>
<keyword evidence="1" id="KW-0812">Transmembrane</keyword>
<reference evidence="2" key="2">
    <citation type="submission" date="2020-09" db="EMBL/GenBank/DDBJ databases">
        <authorList>
            <person name="Sun Q."/>
            <person name="Zhou Y."/>
        </authorList>
    </citation>
    <scope>NUCLEOTIDE SEQUENCE</scope>
    <source>
        <strain evidence="2">CGMCC 4.7368</strain>
    </source>
</reference>
<gene>
    <name evidence="2" type="ORF">GCM10012289_76340</name>
</gene>
<protein>
    <submittedName>
        <fullName evidence="2">Uncharacterized protein</fullName>
    </submittedName>
</protein>
<keyword evidence="3" id="KW-1185">Reference proteome</keyword>
<dbReference type="Proteomes" id="UP000646523">
    <property type="component" value="Unassembled WGS sequence"/>
</dbReference>
<evidence type="ECO:0000313" key="3">
    <source>
        <dbReference type="Proteomes" id="UP000646523"/>
    </source>
</evidence>
<accession>A0A918DUR1</accession>
<name>A0A918DUR1_9ACTN</name>
<evidence type="ECO:0000313" key="2">
    <source>
        <dbReference type="EMBL" id="GGO83263.1"/>
    </source>
</evidence>
<feature type="transmembrane region" description="Helical" evidence="1">
    <location>
        <begin position="34"/>
        <end position="55"/>
    </location>
</feature>
<proteinExistence type="predicted"/>
<keyword evidence="1" id="KW-0472">Membrane</keyword>
<evidence type="ECO:0000256" key="1">
    <source>
        <dbReference type="SAM" id="Phobius"/>
    </source>
</evidence>